<protein>
    <submittedName>
        <fullName evidence="2">Uncharacterized protein</fullName>
    </submittedName>
</protein>
<evidence type="ECO:0000256" key="1">
    <source>
        <dbReference type="SAM" id="SignalP"/>
    </source>
</evidence>
<sequence length="66" mass="7758">MFHFNLYTLTFPLLILFIVHMCDPCYNLSGVVVDDAMFAEDELFDDNNLEFAAENIEYKSRSNMRL</sequence>
<evidence type="ECO:0000313" key="3">
    <source>
        <dbReference type="Proteomes" id="UP001229421"/>
    </source>
</evidence>
<keyword evidence="1" id="KW-0732">Signal</keyword>
<dbReference type="AlphaFoldDB" id="A0AAD8KB44"/>
<evidence type="ECO:0000313" key="2">
    <source>
        <dbReference type="EMBL" id="KAK1419534.1"/>
    </source>
</evidence>
<gene>
    <name evidence="2" type="ORF">QVD17_28708</name>
</gene>
<organism evidence="2 3">
    <name type="scientific">Tagetes erecta</name>
    <name type="common">African marigold</name>
    <dbReference type="NCBI Taxonomy" id="13708"/>
    <lineage>
        <taxon>Eukaryota</taxon>
        <taxon>Viridiplantae</taxon>
        <taxon>Streptophyta</taxon>
        <taxon>Embryophyta</taxon>
        <taxon>Tracheophyta</taxon>
        <taxon>Spermatophyta</taxon>
        <taxon>Magnoliopsida</taxon>
        <taxon>eudicotyledons</taxon>
        <taxon>Gunneridae</taxon>
        <taxon>Pentapetalae</taxon>
        <taxon>asterids</taxon>
        <taxon>campanulids</taxon>
        <taxon>Asterales</taxon>
        <taxon>Asteraceae</taxon>
        <taxon>Asteroideae</taxon>
        <taxon>Heliantheae alliance</taxon>
        <taxon>Tageteae</taxon>
        <taxon>Tagetes</taxon>
    </lineage>
</organism>
<dbReference type="EMBL" id="JAUHHV010000007">
    <property type="protein sequence ID" value="KAK1419534.1"/>
    <property type="molecule type" value="Genomic_DNA"/>
</dbReference>
<comment type="caution">
    <text evidence="2">The sequence shown here is derived from an EMBL/GenBank/DDBJ whole genome shotgun (WGS) entry which is preliminary data.</text>
</comment>
<proteinExistence type="predicted"/>
<accession>A0AAD8KB44</accession>
<keyword evidence="3" id="KW-1185">Reference proteome</keyword>
<feature type="chain" id="PRO_5042225307" evidence="1">
    <location>
        <begin position="25"/>
        <end position="66"/>
    </location>
</feature>
<feature type="signal peptide" evidence="1">
    <location>
        <begin position="1"/>
        <end position="24"/>
    </location>
</feature>
<reference evidence="2" key="1">
    <citation type="journal article" date="2023" name="bioRxiv">
        <title>Improved chromosome-level genome assembly for marigold (Tagetes erecta).</title>
        <authorList>
            <person name="Jiang F."/>
            <person name="Yuan L."/>
            <person name="Wang S."/>
            <person name="Wang H."/>
            <person name="Xu D."/>
            <person name="Wang A."/>
            <person name="Fan W."/>
        </authorList>
    </citation>
    <scope>NUCLEOTIDE SEQUENCE</scope>
    <source>
        <strain evidence="2">WSJ</strain>
        <tissue evidence="2">Leaf</tissue>
    </source>
</reference>
<dbReference type="Proteomes" id="UP001229421">
    <property type="component" value="Unassembled WGS sequence"/>
</dbReference>
<name>A0AAD8KB44_TARER</name>